<reference evidence="2" key="4">
    <citation type="submission" date="2025-09" db="UniProtKB">
        <authorList>
            <consortium name="Ensembl"/>
        </authorList>
    </citation>
    <scope>IDENTIFICATION</scope>
</reference>
<name>F6WK82_CIOIN</name>
<dbReference type="EMBL" id="EAAA01002281">
    <property type="status" value="NOT_ANNOTATED_CDS"/>
    <property type="molecule type" value="Genomic_DNA"/>
</dbReference>
<proteinExistence type="predicted"/>
<evidence type="ECO:0000256" key="1">
    <source>
        <dbReference type="SAM" id="MobiDB-lite"/>
    </source>
</evidence>
<dbReference type="HOGENOM" id="CLU_1253126_0_0_1"/>
<dbReference type="Proteomes" id="UP000008144">
    <property type="component" value="Chromosome 6"/>
</dbReference>
<accession>F6WK82</accession>
<sequence>MQVVQAVSYLMELHKMATDYDNPRISSTDQSVVEFNNKISNAVEDQVETLLALSPALKKELLGMINSAGREFSARITIIKQGNDAIRDRTNSVSSAMATYNDSDVEVIEVGATADTPGTSRAFADDDASTNGHTDGGFDEQAKFIKRTMKQIGFEDEHIEILLRRHGGHVTFDDALKELHRMKEKKLLEARESPTPDLMSFPSPSDNMNDVVIVSSEDEDD</sequence>
<dbReference type="Ensembl" id="ENSCINT00000008217.3">
    <property type="protein sequence ID" value="ENSCINP00000008217.3"/>
    <property type="gene ID" value="ENSCING00000003995.3"/>
</dbReference>
<evidence type="ECO:0000313" key="2">
    <source>
        <dbReference type="Ensembl" id="ENSCINP00000008217.3"/>
    </source>
</evidence>
<feature type="region of interest" description="Disordered" evidence="1">
    <location>
        <begin position="188"/>
        <end position="221"/>
    </location>
</feature>
<dbReference type="AlphaFoldDB" id="F6WK82"/>
<reference evidence="3" key="1">
    <citation type="journal article" date="2002" name="Science">
        <title>The draft genome of Ciona intestinalis: insights into chordate and vertebrate origins.</title>
        <authorList>
            <person name="Dehal P."/>
            <person name="Satou Y."/>
            <person name="Campbell R.K."/>
            <person name="Chapman J."/>
            <person name="Degnan B."/>
            <person name="De Tomaso A."/>
            <person name="Davidson B."/>
            <person name="Di Gregorio A."/>
            <person name="Gelpke M."/>
            <person name="Goodstein D.M."/>
            <person name="Harafuji N."/>
            <person name="Hastings K.E."/>
            <person name="Ho I."/>
            <person name="Hotta K."/>
            <person name="Huang W."/>
            <person name="Kawashima T."/>
            <person name="Lemaire P."/>
            <person name="Martinez D."/>
            <person name="Meinertzhagen I.A."/>
            <person name="Necula S."/>
            <person name="Nonaka M."/>
            <person name="Putnam N."/>
            <person name="Rash S."/>
            <person name="Saiga H."/>
            <person name="Satake M."/>
            <person name="Terry A."/>
            <person name="Yamada L."/>
            <person name="Wang H.G."/>
            <person name="Awazu S."/>
            <person name="Azumi K."/>
            <person name="Boore J."/>
            <person name="Branno M."/>
            <person name="Chin-Bow S."/>
            <person name="DeSantis R."/>
            <person name="Doyle S."/>
            <person name="Francino P."/>
            <person name="Keys D.N."/>
            <person name="Haga S."/>
            <person name="Hayashi H."/>
            <person name="Hino K."/>
            <person name="Imai K.S."/>
            <person name="Inaba K."/>
            <person name="Kano S."/>
            <person name="Kobayashi K."/>
            <person name="Kobayashi M."/>
            <person name="Lee B.I."/>
            <person name="Makabe K.W."/>
            <person name="Manohar C."/>
            <person name="Matassi G."/>
            <person name="Medina M."/>
            <person name="Mochizuki Y."/>
            <person name="Mount S."/>
            <person name="Morishita T."/>
            <person name="Miura S."/>
            <person name="Nakayama A."/>
            <person name="Nishizaka S."/>
            <person name="Nomoto H."/>
            <person name="Ohta F."/>
            <person name="Oishi K."/>
            <person name="Rigoutsos I."/>
            <person name="Sano M."/>
            <person name="Sasaki A."/>
            <person name="Sasakura Y."/>
            <person name="Shoguchi E."/>
            <person name="Shin-i T."/>
            <person name="Spagnuolo A."/>
            <person name="Stainier D."/>
            <person name="Suzuki M.M."/>
            <person name="Tassy O."/>
            <person name="Takatori N."/>
            <person name="Tokuoka M."/>
            <person name="Yagi K."/>
            <person name="Yoshizaki F."/>
            <person name="Wada S."/>
            <person name="Zhang C."/>
            <person name="Hyatt P.D."/>
            <person name="Larimer F."/>
            <person name="Detter C."/>
            <person name="Doggett N."/>
            <person name="Glavina T."/>
            <person name="Hawkins T."/>
            <person name="Richardson P."/>
            <person name="Lucas S."/>
            <person name="Kohara Y."/>
            <person name="Levine M."/>
            <person name="Satoh N."/>
            <person name="Rokhsar D.S."/>
        </authorList>
    </citation>
    <scope>NUCLEOTIDE SEQUENCE [LARGE SCALE GENOMIC DNA]</scope>
</reference>
<reference evidence="2" key="3">
    <citation type="submission" date="2025-08" db="UniProtKB">
        <authorList>
            <consortium name="Ensembl"/>
        </authorList>
    </citation>
    <scope>IDENTIFICATION</scope>
</reference>
<feature type="region of interest" description="Disordered" evidence="1">
    <location>
        <begin position="116"/>
        <end position="138"/>
    </location>
</feature>
<organism evidence="2 3">
    <name type="scientific">Ciona intestinalis</name>
    <name type="common">Transparent sea squirt</name>
    <name type="synonym">Ascidia intestinalis</name>
    <dbReference type="NCBI Taxonomy" id="7719"/>
    <lineage>
        <taxon>Eukaryota</taxon>
        <taxon>Metazoa</taxon>
        <taxon>Chordata</taxon>
        <taxon>Tunicata</taxon>
        <taxon>Ascidiacea</taxon>
        <taxon>Phlebobranchia</taxon>
        <taxon>Cionidae</taxon>
        <taxon>Ciona</taxon>
    </lineage>
</organism>
<keyword evidence="3" id="KW-1185">Reference proteome</keyword>
<evidence type="ECO:0000313" key="3">
    <source>
        <dbReference type="Proteomes" id="UP000008144"/>
    </source>
</evidence>
<protein>
    <submittedName>
        <fullName evidence="2">Uncharacterized protein</fullName>
    </submittedName>
</protein>
<dbReference type="InParanoid" id="F6WK82"/>
<reference evidence="2" key="2">
    <citation type="journal article" date="2008" name="Genome Biol.">
        <title>Improved genome assembly and evidence-based global gene model set for the chordate Ciona intestinalis: new insight into intron and operon populations.</title>
        <authorList>
            <person name="Satou Y."/>
            <person name="Mineta K."/>
            <person name="Ogasawara M."/>
            <person name="Sasakura Y."/>
            <person name="Shoguchi E."/>
            <person name="Ueno K."/>
            <person name="Yamada L."/>
            <person name="Matsumoto J."/>
            <person name="Wasserscheid J."/>
            <person name="Dewar K."/>
            <person name="Wiley G.B."/>
            <person name="Macmil S.L."/>
            <person name="Roe B.A."/>
            <person name="Zeller R.W."/>
            <person name="Hastings K.E."/>
            <person name="Lemaire P."/>
            <person name="Lindquist E."/>
            <person name="Endo T."/>
            <person name="Hotta K."/>
            <person name="Inaba K."/>
        </authorList>
    </citation>
    <scope>NUCLEOTIDE SEQUENCE [LARGE SCALE GENOMIC DNA]</scope>
    <source>
        <strain evidence="2">wild type</strain>
    </source>
</reference>